<feature type="compositionally biased region" description="Polar residues" evidence="8">
    <location>
        <begin position="305"/>
        <end position="319"/>
    </location>
</feature>
<feature type="compositionally biased region" description="Acidic residues" evidence="8">
    <location>
        <begin position="349"/>
        <end position="359"/>
    </location>
</feature>
<proteinExistence type="predicted"/>
<gene>
    <name evidence="10" type="ORF">GE061_015995</name>
</gene>
<feature type="domain" description="RING-type" evidence="9">
    <location>
        <begin position="134"/>
        <end position="172"/>
    </location>
</feature>
<keyword evidence="2" id="KW-0479">Metal-binding</keyword>
<name>A0A8S9XH07_APOLU</name>
<dbReference type="OrthoDB" id="26184at2759"/>
<comment type="subcellular location">
    <subcellularLocation>
        <location evidence="1">Late endosome membrane</location>
        <topology evidence="1">Peripheral membrane protein</topology>
        <orientation evidence="1">Cytoplasmic side</orientation>
    </subcellularLocation>
</comment>
<dbReference type="InterPro" id="IPR001841">
    <property type="entry name" value="Znf_RING"/>
</dbReference>
<feature type="non-terminal residue" evidence="10">
    <location>
        <position position="368"/>
    </location>
</feature>
<evidence type="ECO:0000259" key="9">
    <source>
        <dbReference type="PROSITE" id="PS50089"/>
    </source>
</evidence>
<dbReference type="SUPFAM" id="SSF57850">
    <property type="entry name" value="RING/U-box"/>
    <property type="match status" value="1"/>
</dbReference>
<evidence type="ECO:0000256" key="4">
    <source>
        <dbReference type="ARBA" id="ARBA00022833"/>
    </source>
</evidence>
<accession>A0A8S9XH07</accession>
<keyword evidence="11" id="KW-1185">Reference proteome</keyword>
<evidence type="ECO:0000256" key="2">
    <source>
        <dbReference type="ARBA" id="ARBA00022723"/>
    </source>
</evidence>
<reference evidence="10" key="1">
    <citation type="journal article" date="2021" name="Mol. Ecol. Resour.">
        <title>Apolygus lucorum genome provides insights into omnivorousness and mesophyll feeding.</title>
        <authorList>
            <person name="Liu Y."/>
            <person name="Liu H."/>
            <person name="Wang H."/>
            <person name="Huang T."/>
            <person name="Liu B."/>
            <person name="Yang B."/>
            <person name="Yin L."/>
            <person name="Li B."/>
            <person name="Zhang Y."/>
            <person name="Zhang S."/>
            <person name="Jiang F."/>
            <person name="Zhang X."/>
            <person name="Ren Y."/>
            <person name="Wang B."/>
            <person name="Wang S."/>
            <person name="Lu Y."/>
            <person name="Wu K."/>
            <person name="Fan W."/>
            <person name="Wang G."/>
        </authorList>
    </citation>
    <scope>NUCLEOTIDE SEQUENCE</scope>
    <source>
        <strain evidence="10">12Hb</strain>
    </source>
</reference>
<evidence type="ECO:0000256" key="8">
    <source>
        <dbReference type="SAM" id="MobiDB-lite"/>
    </source>
</evidence>
<evidence type="ECO:0000256" key="1">
    <source>
        <dbReference type="ARBA" id="ARBA00004492"/>
    </source>
</evidence>
<feature type="coiled-coil region" evidence="7">
    <location>
        <begin position="98"/>
        <end position="125"/>
    </location>
</feature>
<dbReference type="GO" id="GO:0007033">
    <property type="term" value="P:vacuole organization"/>
    <property type="evidence" value="ECO:0007669"/>
    <property type="project" value="TreeGrafter"/>
</dbReference>
<dbReference type="InterPro" id="IPR013083">
    <property type="entry name" value="Znf_RING/FYVE/PHD"/>
</dbReference>
<evidence type="ECO:0000313" key="11">
    <source>
        <dbReference type="Proteomes" id="UP000466442"/>
    </source>
</evidence>
<dbReference type="CDD" id="cd16688">
    <property type="entry name" value="RING-H2_Vps11"/>
    <property type="match status" value="1"/>
</dbReference>
<dbReference type="PANTHER" id="PTHR23323">
    <property type="entry name" value="VACUOLAR PROTEIN SORTING-ASSOCIATED PROTEIN"/>
    <property type="match status" value="1"/>
</dbReference>
<dbReference type="GO" id="GO:0007032">
    <property type="term" value="P:endosome organization"/>
    <property type="evidence" value="ECO:0007669"/>
    <property type="project" value="TreeGrafter"/>
</dbReference>
<evidence type="ECO:0000313" key="10">
    <source>
        <dbReference type="EMBL" id="KAF6207548.1"/>
    </source>
</evidence>
<dbReference type="EMBL" id="WIXP02000007">
    <property type="protein sequence ID" value="KAF6207548.1"/>
    <property type="molecule type" value="Genomic_DNA"/>
</dbReference>
<evidence type="ECO:0000256" key="7">
    <source>
        <dbReference type="SAM" id="Coils"/>
    </source>
</evidence>
<dbReference type="Proteomes" id="UP000466442">
    <property type="component" value="Unassembled WGS sequence"/>
</dbReference>
<keyword evidence="3 6" id="KW-0863">Zinc-finger</keyword>
<organism evidence="10 11">
    <name type="scientific">Apolygus lucorum</name>
    <name type="common">Small green plant bug</name>
    <name type="synonym">Lygocoris lucorum</name>
    <dbReference type="NCBI Taxonomy" id="248454"/>
    <lineage>
        <taxon>Eukaryota</taxon>
        <taxon>Metazoa</taxon>
        <taxon>Ecdysozoa</taxon>
        <taxon>Arthropoda</taxon>
        <taxon>Hexapoda</taxon>
        <taxon>Insecta</taxon>
        <taxon>Pterygota</taxon>
        <taxon>Neoptera</taxon>
        <taxon>Paraneoptera</taxon>
        <taxon>Hemiptera</taxon>
        <taxon>Heteroptera</taxon>
        <taxon>Panheteroptera</taxon>
        <taxon>Cimicomorpha</taxon>
        <taxon>Miridae</taxon>
        <taxon>Mirini</taxon>
        <taxon>Apolygus</taxon>
    </lineage>
</organism>
<dbReference type="GO" id="GO:0031902">
    <property type="term" value="C:late endosome membrane"/>
    <property type="evidence" value="ECO:0007669"/>
    <property type="project" value="UniProtKB-SubCell"/>
</dbReference>
<dbReference type="PANTHER" id="PTHR23323:SF24">
    <property type="entry name" value="VACUOLAR PROTEIN SORTING-ASSOCIATED PROTEIN 11 HOMOLOG"/>
    <property type="match status" value="1"/>
</dbReference>
<dbReference type="InterPro" id="IPR024763">
    <property type="entry name" value="VPS11_C"/>
</dbReference>
<dbReference type="AlphaFoldDB" id="A0A8S9XH07"/>
<feature type="region of interest" description="Disordered" evidence="8">
    <location>
        <begin position="287"/>
        <end position="368"/>
    </location>
</feature>
<evidence type="ECO:0000256" key="3">
    <source>
        <dbReference type="ARBA" id="ARBA00022771"/>
    </source>
</evidence>
<evidence type="ECO:0000256" key="6">
    <source>
        <dbReference type="PROSITE-ProRule" id="PRU00175"/>
    </source>
</evidence>
<evidence type="ECO:0000256" key="5">
    <source>
        <dbReference type="ARBA" id="ARBA00023136"/>
    </source>
</evidence>
<keyword evidence="4" id="KW-0862">Zinc</keyword>
<dbReference type="GO" id="GO:0048284">
    <property type="term" value="P:organelle fusion"/>
    <property type="evidence" value="ECO:0007669"/>
    <property type="project" value="TreeGrafter"/>
</dbReference>
<dbReference type="Gene3D" id="3.30.40.10">
    <property type="entry name" value="Zinc/RING finger domain, C3HC4 (zinc finger)"/>
    <property type="match status" value="1"/>
</dbReference>
<protein>
    <recommendedName>
        <fullName evidence="9">RING-type domain-containing protein</fullName>
    </recommendedName>
</protein>
<keyword evidence="5" id="KW-0472">Membrane</keyword>
<comment type="caution">
    <text evidence="10">The sequence shown here is derived from an EMBL/GenBank/DDBJ whole genome shotgun (WGS) entry which is preliminary data.</text>
</comment>
<dbReference type="GO" id="GO:0006904">
    <property type="term" value="P:vesicle docking involved in exocytosis"/>
    <property type="evidence" value="ECO:0007669"/>
    <property type="project" value="TreeGrafter"/>
</dbReference>
<dbReference type="Pfam" id="PF12451">
    <property type="entry name" value="VPS11_C"/>
    <property type="match status" value="1"/>
</dbReference>
<dbReference type="GO" id="GO:0008270">
    <property type="term" value="F:zinc ion binding"/>
    <property type="evidence" value="ECO:0007669"/>
    <property type="project" value="UniProtKB-KW"/>
</dbReference>
<keyword evidence="7" id="KW-0175">Coiled coil</keyword>
<dbReference type="GO" id="GO:0030897">
    <property type="term" value="C:HOPS complex"/>
    <property type="evidence" value="ECO:0007669"/>
    <property type="project" value="TreeGrafter"/>
</dbReference>
<dbReference type="GO" id="GO:0030674">
    <property type="term" value="F:protein-macromolecule adaptor activity"/>
    <property type="evidence" value="ECO:0007669"/>
    <property type="project" value="TreeGrafter"/>
</dbReference>
<dbReference type="PROSITE" id="PS50089">
    <property type="entry name" value="ZF_RING_2"/>
    <property type="match status" value="1"/>
</dbReference>
<sequence>YQSILKYYVQENDHQSLLGCCRRFEHQEPGLWVQALWELKSNNTLKEDVLSEILSAIERGSLMSPLLVIDALSQSPNFEAGHLKPYLKKVLQTELDLKAEQHEKISAYNKEIQEIQTSIDELAGRPIKFQASRCCICNKQLEHPSVHFFCQHSFHQHCFQSFADNENECPPCMGTNKQVIEAFKSQEENKDLHEMFHRQLEHAEDGFSLVTDYLGRGVFTKLTNYGEVAMRAETLRTRIDPKPASNTSSAYSSRHQTLKDEVVALQHDNSLYANISRKAESTNLTTYGSYKTSHNKPSEPPLSERITTTVANSKKQAGSNPFGEDEEEDEGVYNPFSDNDDAHNPFGGDADDEYGESDDYDKNLNPFA</sequence>